<dbReference type="InterPro" id="IPR032675">
    <property type="entry name" value="LRR_dom_sf"/>
</dbReference>
<name>A0A024ULC6_9STRA</name>
<dbReference type="SUPFAM" id="SSF52047">
    <property type="entry name" value="RNI-like"/>
    <property type="match status" value="1"/>
</dbReference>
<sequence>METCPLDALWHIMAFLPSMDLASCYALNKSIHSAWTSFLGEMRIINMSYSLEKHRHAVTTLVRHASRARQVVLTGSHTLITDTYFNGTLAVYLNKMDHLVHVSVSYCTKLSELLLSSPTLESLHLSGCDQLTDLELQCPRLNSLTCAWCRSLNVPKFVTSSDVPNLTQLVLTGWDPTAASANVHVDHLLRTCPTVTFLNVSNVSFSNAGLHAIFASSSLRSVVFSQPQANVWVDGTWSLEELDACRRRRPDVQVLLL</sequence>
<dbReference type="GeneID" id="20078870"/>
<dbReference type="EMBL" id="KI913954">
    <property type="protein sequence ID" value="ETW07256.1"/>
    <property type="molecule type" value="Genomic_DNA"/>
</dbReference>
<gene>
    <name evidence="2" type="ORF">H310_01820</name>
</gene>
<feature type="domain" description="At1g61320/AtMIF1 LRR" evidence="1">
    <location>
        <begin position="93"/>
        <end position="211"/>
    </location>
</feature>
<organism evidence="2">
    <name type="scientific">Aphanomyces invadans</name>
    <dbReference type="NCBI Taxonomy" id="157072"/>
    <lineage>
        <taxon>Eukaryota</taxon>
        <taxon>Sar</taxon>
        <taxon>Stramenopiles</taxon>
        <taxon>Oomycota</taxon>
        <taxon>Saprolegniomycetes</taxon>
        <taxon>Saprolegniales</taxon>
        <taxon>Verrucalvaceae</taxon>
        <taxon>Aphanomyces</taxon>
    </lineage>
</organism>
<reference evidence="2" key="1">
    <citation type="submission" date="2013-12" db="EMBL/GenBank/DDBJ databases">
        <title>The Genome Sequence of Aphanomyces invadans NJM9701.</title>
        <authorList>
            <consortium name="The Broad Institute Genomics Platform"/>
            <person name="Russ C."/>
            <person name="Tyler B."/>
            <person name="van West P."/>
            <person name="Dieguez-Uribeondo J."/>
            <person name="Young S.K."/>
            <person name="Zeng Q."/>
            <person name="Gargeya S."/>
            <person name="Fitzgerald M."/>
            <person name="Abouelleil A."/>
            <person name="Alvarado L."/>
            <person name="Chapman S.B."/>
            <person name="Gainer-Dewar J."/>
            <person name="Goldberg J."/>
            <person name="Griggs A."/>
            <person name="Gujja S."/>
            <person name="Hansen M."/>
            <person name="Howarth C."/>
            <person name="Imamovic A."/>
            <person name="Ireland A."/>
            <person name="Larimer J."/>
            <person name="McCowan C."/>
            <person name="Murphy C."/>
            <person name="Pearson M."/>
            <person name="Poon T.W."/>
            <person name="Priest M."/>
            <person name="Roberts A."/>
            <person name="Saif S."/>
            <person name="Shea T."/>
            <person name="Sykes S."/>
            <person name="Wortman J."/>
            <person name="Nusbaum C."/>
            <person name="Birren B."/>
        </authorList>
    </citation>
    <scope>NUCLEOTIDE SEQUENCE [LARGE SCALE GENOMIC DNA]</scope>
    <source>
        <strain evidence="2">NJM9701</strain>
    </source>
</reference>
<dbReference type="OrthoDB" id="550575at2759"/>
<proteinExistence type="predicted"/>
<dbReference type="AlphaFoldDB" id="A0A024ULC6"/>
<accession>A0A024ULC6</accession>
<dbReference type="Pfam" id="PF23622">
    <property type="entry name" value="LRR_At1g61320_AtMIF1"/>
    <property type="match status" value="1"/>
</dbReference>
<dbReference type="VEuPathDB" id="FungiDB:H310_01820"/>
<dbReference type="Gene3D" id="3.80.10.10">
    <property type="entry name" value="Ribonuclease Inhibitor"/>
    <property type="match status" value="1"/>
</dbReference>
<protein>
    <recommendedName>
        <fullName evidence="1">At1g61320/AtMIF1 LRR domain-containing protein</fullName>
    </recommendedName>
</protein>
<evidence type="ECO:0000259" key="1">
    <source>
        <dbReference type="Pfam" id="PF23622"/>
    </source>
</evidence>
<dbReference type="InterPro" id="IPR055357">
    <property type="entry name" value="LRR_At1g61320_AtMIF1"/>
</dbReference>
<evidence type="ECO:0000313" key="2">
    <source>
        <dbReference type="EMBL" id="ETW07256.1"/>
    </source>
</evidence>
<dbReference type="RefSeq" id="XP_008863349.1">
    <property type="nucleotide sequence ID" value="XM_008865127.1"/>
</dbReference>